<dbReference type="RefSeq" id="XP_003575292.2">
    <property type="nucleotide sequence ID" value="XM_003575244.4"/>
</dbReference>
<dbReference type="InterPro" id="IPR003340">
    <property type="entry name" value="B3_DNA-bd"/>
</dbReference>
<reference evidence="8 9" key="1">
    <citation type="journal article" date="2010" name="Nature">
        <title>Genome sequencing and analysis of the model grass Brachypodium distachyon.</title>
        <authorList>
            <consortium name="International Brachypodium Initiative"/>
        </authorList>
    </citation>
    <scope>NUCLEOTIDE SEQUENCE [LARGE SCALE GENOMIC DNA]</scope>
    <source>
        <strain evidence="8">Bd21</strain>
        <strain evidence="9">cv. Bd21</strain>
    </source>
</reference>
<keyword evidence="4" id="KW-0804">Transcription</keyword>
<evidence type="ECO:0000256" key="1">
    <source>
        <dbReference type="ARBA" id="ARBA00004123"/>
    </source>
</evidence>
<feature type="region of interest" description="Disordered" evidence="6">
    <location>
        <begin position="266"/>
        <end position="313"/>
    </location>
</feature>
<dbReference type="InterPro" id="IPR015300">
    <property type="entry name" value="DNA-bd_pseudobarrel_sf"/>
</dbReference>
<feature type="region of interest" description="Disordered" evidence="6">
    <location>
        <begin position="429"/>
        <end position="448"/>
    </location>
</feature>
<keyword evidence="10" id="KW-1185">Reference proteome</keyword>
<feature type="compositionally biased region" description="Basic and acidic residues" evidence="6">
    <location>
        <begin position="430"/>
        <end position="443"/>
    </location>
</feature>
<dbReference type="SMART" id="SM01019">
    <property type="entry name" value="B3"/>
    <property type="match status" value="2"/>
</dbReference>
<feature type="region of interest" description="Disordered" evidence="6">
    <location>
        <begin position="22"/>
        <end position="41"/>
    </location>
</feature>
<dbReference type="eggNOG" id="ENOG502RXIH">
    <property type="taxonomic scope" value="Eukaryota"/>
</dbReference>
<dbReference type="SUPFAM" id="SSF101936">
    <property type="entry name" value="DNA-binding pseudobarrel domain"/>
    <property type="match status" value="2"/>
</dbReference>
<dbReference type="EMBL" id="CM000882">
    <property type="protein sequence ID" value="KQK00186.1"/>
    <property type="molecule type" value="Genomic_DNA"/>
</dbReference>
<dbReference type="Pfam" id="PF02362">
    <property type="entry name" value="B3"/>
    <property type="match status" value="2"/>
</dbReference>
<evidence type="ECO:0000313" key="9">
    <source>
        <dbReference type="EnsemblPlants" id="KQK00186"/>
    </source>
</evidence>
<evidence type="ECO:0000256" key="2">
    <source>
        <dbReference type="ARBA" id="ARBA00023015"/>
    </source>
</evidence>
<dbReference type="GO" id="GO:0003677">
    <property type="term" value="F:DNA binding"/>
    <property type="evidence" value="ECO:0007669"/>
    <property type="project" value="UniProtKB-KW"/>
</dbReference>
<dbReference type="EMBL" id="CM000882">
    <property type="protein sequence ID" value="KQK00185.1"/>
    <property type="molecule type" value="Genomic_DNA"/>
</dbReference>
<dbReference type="PANTHER" id="PTHR31920">
    <property type="entry name" value="B3 DOMAIN-CONTAINING"/>
    <property type="match status" value="1"/>
</dbReference>
<proteinExistence type="predicted"/>
<keyword evidence="2" id="KW-0805">Transcription regulation</keyword>
<feature type="compositionally biased region" description="Basic and acidic residues" evidence="6">
    <location>
        <begin position="234"/>
        <end position="245"/>
    </location>
</feature>
<dbReference type="PANTHER" id="PTHR31920:SF144">
    <property type="entry name" value="B3 DOMAIN-CONTAINING PROTEIN OS02G0598200"/>
    <property type="match status" value="1"/>
</dbReference>
<dbReference type="KEGG" id="bdi:100833814"/>
<feature type="compositionally biased region" description="Basic and acidic residues" evidence="6">
    <location>
        <begin position="139"/>
        <end position="168"/>
    </location>
</feature>
<dbReference type="CDD" id="cd10017">
    <property type="entry name" value="B3_DNA"/>
    <property type="match status" value="2"/>
</dbReference>
<dbReference type="EnsemblPlants" id="KQK00186">
    <property type="protein sequence ID" value="KQK00186"/>
    <property type="gene ID" value="BRADI_3g47847v3"/>
</dbReference>
<dbReference type="HOGENOM" id="CLU_309139_0_0_1"/>
<feature type="domain" description="TF-B3" evidence="7">
    <location>
        <begin position="829"/>
        <end position="927"/>
    </location>
</feature>
<dbReference type="Gene3D" id="2.40.330.10">
    <property type="entry name" value="DNA-binding pseudobarrel domain"/>
    <property type="match status" value="2"/>
</dbReference>
<accession>I1IB86</accession>
<feature type="compositionally biased region" description="Basic and acidic residues" evidence="6">
    <location>
        <begin position="177"/>
        <end position="213"/>
    </location>
</feature>
<feature type="compositionally biased region" description="Basic and acidic residues" evidence="6">
    <location>
        <begin position="279"/>
        <end position="313"/>
    </location>
</feature>
<gene>
    <name evidence="9" type="primary">LOC100833814</name>
    <name evidence="8" type="ORF">BRADI_3g47847v3</name>
</gene>
<dbReference type="Gramene" id="KQK00186">
    <property type="protein sequence ID" value="KQK00186"/>
    <property type="gene ID" value="BRADI_3g47847v3"/>
</dbReference>
<dbReference type="Proteomes" id="UP000008810">
    <property type="component" value="Chromosome 3"/>
</dbReference>
<evidence type="ECO:0000259" key="7">
    <source>
        <dbReference type="PROSITE" id="PS50863"/>
    </source>
</evidence>
<protein>
    <recommendedName>
        <fullName evidence="7">TF-B3 domain-containing protein</fullName>
    </recommendedName>
</protein>
<comment type="subcellular location">
    <subcellularLocation>
        <location evidence="1">Nucleus</location>
    </subcellularLocation>
</comment>
<feature type="region of interest" description="Disordered" evidence="6">
    <location>
        <begin position="52"/>
        <end position="252"/>
    </location>
</feature>
<evidence type="ECO:0000313" key="10">
    <source>
        <dbReference type="Proteomes" id="UP000008810"/>
    </source>
</evidence>
<dbReference type="GeneID" id="100833814"/>
<evidence type="ECO:0000256" key="5">
    <source>
        <dbReference type="ARBA" id="ARBA00023242"/>
    </source>
</evidence>
<sequence>MSGGVPELACRKRLRSCDVNVKKKEEGRKKMHSEEEEEEERMEMNYMKVFAANSEKKRREMPTNLSDEEEEEETWDTDKTAKKMVHSGHGKATDRKASMATFEKVKKKKLVSSDGGEKKMQSGDRDRDKRKNMLFPFNKNKDPLKEKNWKMPSRHSSDKKMGSGDHHKDKMRNRPQPLEKSKHSEKEKMKILSSHNGEKKNMWGHDHEKDKRGSTPLQCSKNEMKKRIMQNTCDAKEKKTWPSDRMKKKKNASLVLSKENKIQTLTNNKRKNTNLTVSNKEKKMRTDVKDNKEESDGRWKGHNEVPKVQSGDKEKKRNLPAFFKFIRNNFQEFLLLPPMIAPKLKDLTNRRVYLKDSEGKSSKIRLSVVEGSLAFYQGWKEFISDHSIKSGDFLLFEYIGKSTFSGMSTFSVRVFGIDSCERLSFNVERQGGKKEQKESHAPDDLVPCHGVRNSEDMNGHLYDSGEYLGSKGTKSKPNGYMNNHEIASCNLVFKSMNAASGTSHMAADSKEDLSRAVSGFECGPLVALDNKDGYLANGENKAKNIYPIFSKGKSKHDVIEITDEPPVAQETEDAAKLTTLDTASEMHDVTAITKLRRNEIISVNDAAPLAQEQADAVELKTFCCHIEDSSMKKESGLKVTTATKCPEMHDSDEGLRRKQEGNAVKLKCTTDLDNPNNGKMHIIGNVCNNYEAPGGSQCLEKSKKAIVSGHGDLDSSELIRPENRLKTEKKPVVNCSAIRLNPADESYLQPMAGTTFQLQTERGQPEPDINIVSRQRNNIPVRANHVVACQSEHNFLRQGDMKSSSHVIPVPLLPVKSEVLESDDHSRLKTGMQFCIPSTSQTWLELPNPLSNAVWQKQRQNRSVIMLKDPMKRLWPVFYHENSLFVGFTRGWESIVAANNLQTGDVCTLLKDLDEVEHVYHVEITRK</sequence>
<keyword evidence="3" id="KW-0238">DNA-binding</keyword>
<evidence type="ECO:0000256" key="3">
    <source>
        <dbReference type="ARBA" id="ARBA00023125"/>
    </source>
</evidence>
<dbReference type="PROSITE" id="PS50863">
    <property type="entry name" value="B3"/>
    <property type="match status" value="2"/>
</dbReference>
<dbReference type="OMA" id="RHDMKKN"/>
<name>I1IB86_BRADI</name>
<feature type="compositionally biased region" description="Basic and acidic residues" evidence="6">
    <location>
        <begin position="115"/>
        <end position="131"/>
    </location>
</feature>
<organism evidence="9">
    <name type="scientific">Brachypodium distachyon</name>
    <name type="common">Purple false brome</name>
    <name type="synonym">Trachynia distachya</name>
    <dbReference type="NCBI Taxonomy" id="15368"/>
    <lineage>
        <taxon>Eukaryota</taxon>
        <taxon>Viridiplantae</taxon>
        <taxon>Streptophyta</taxon>
        <taxon>Embryophyta</taxon>
        <taxon>Tracheophyta</taxon>
        <taxon>Spermatophyta</taxon>
        <taxon>Magnoliopsida</taxon>
        <taxon>Liliopsida</taxon>
        <taxon>Poales</taxon>
        <taxon>Poaceae</taxon>
        <taxon>BOP clade</taxon>
        <taxon>Pooideae</taxon>
        <taxon>Stipodae</taxon>
        <taxon>Brachypodieae</taxon>
        <taxon>Brachypodium</taxon>
    </lineage>
</organism>
<reference evidence="8" key="2">
    <citation type="submission" date="2017-06" db="EMBL/GenBank/DDBJ databases">
        <title>WGS assembly of Brachypodium distachyon.</title>
        <authorList>
            <consortium name="The International Brachypodium Initiative"/>
            <person name="Lucas S."/>
            <person name="Harmon-Smith M."/>
            <person name="Lail K."/>
            <person name="Tice H."/>
            <person name="Grimwood J."/>
            <person name="Bruce D."/>
            <person name="Barry K."/>
            <person name="Shu S."/>
            <person name="Lindquist E."/>
            <person name="Wang M."/>
            <person name="Pitluck S."/>
            <person name="Vogel J.P."/>
            <person name="Garvin D.F."/>
            <person name="Mockler T.C."/>
            <person name="Schmutz J."/>
            <person name="Rokhsar D."/>
            <person name="Bevan M.W."/>
        </authorList>
    </citation>
    <scope>NUCLEOTIDE SEQUENCE</scope>
    <source>
        <strain evidence="8">Bd21</strain>
    </source>
</reference>
<feature type="compositionally biased region" description="Acidic residues" evidence="6">
    <location>
        <begin position="66"/>
        <end position="75"/>
    </location>
</feature>
<reference evidence="9" key="3">
    <citation type="submission" date="2018-08" db="UniProtKB">
        <authorList>
            <consortium name="EnsemblPlants"/>
        </authorList>
    </citation>
    <scope>IDENTIFICATION</scope>
    <source>
        <strain evidence="9">cv. Bd21</strain>
    </source>
</reference>
<keyword evidence="5" id="KW-0539">Nucleus</keyword>
<dbReference type="InterPro" id="IPR050655">
    <property type="entry name" value="Plant_B3_domain"/>
</dbReference>
<dbReference type="EnsemblPlants" id="KQK00185">
    <property type="protein sequence ID" value="KQK00185"/>
    <property type="gene ID" value="BRADI_3g47847v3"/>
</dbReference>
<evidence type="ECO:0000256" key="6">
    <source>
        <dbReference type="SAM" id="MobiDB-lite"/>
    </source>
</evidence>
<dbReference type="Gramene" id="KQK00185">
    <property type="protein sequence ID" value="KQK00185"/>
    <property type="gene ID" value="BRADI_3g47847v3"/>
</dbReference>
<dbReference type="AlphaFoldDB" id="I1IB86"/>
<evidence type="ECO:0000256" key="4">
    <source>
        <dbReference type="ARBA" id="ARBA00023163"/>
    </source>
</evidence>
<dbReference type="RefSeq" id="XP_014755477.1">
    <property type="nucleotide sequence ID" value="XM_014899991.2"/>
</dbReference>
<feature type="domain" description="TF-B3" evidence="7">
    <location>
        <begin position="319"/>
        <end position="418"/>
    </location>
</feature>
<evidence type="ECO:0000313" key="8">
    <source>
        <dbReference type="EMBL" id="KQK00185.1"/>
    </source>
</evidence>
<dbReference type="GO" id="GO:0005634">
    <property type="term" value="C:nucleus"/>
    <property type="evidence" value="ECO:0007669"/>
    <property type="project" value="UniProtKB-SubCell"/>
</dbReference>
<dbReference type="STRING" id="15368.I1IB86"/>
<dbReference type="OrthoDB" id="635132at2759"/>